<dbReference type="GO" id="GO:0005840">
    <property type="term" value="C:ribosome"/>
    <property type="evidence" value="ECO:0007669"/>
    <property type="project" value="UniProtKB-KW"/>
</dbReference>
<dbReference type="InterPro" id="IPR036583">
    <property type="entry name" value="23S_rRNA_IVS_sf"/>
</dbReference>
<proteinExistence type="predicted"/>
<name>A0A0G1D021_9BACT</name>
<dbReference type="SUPFAM" id="SSF158446">
    <property type="entry name" value="IVS-encoded protein-like"/>
    <property type="match status" value="1"/>
</dbReference>
<gene>
    <name evidence="1" type="ORF">UV33_C0033G0007</name>
</gene>
<sequence length="121" mass="13804">MENSKIKSFTGLNAWKEGHHLVLAIYKVTDSFPNGEKFSLVDQMRRAVVSVTSNMAEGFSRFSKKEKRQFYRMALGSLTELQNQLLIARDLEYLTRDTFNQLAEQSVLSAKLINGLIRSLS</sequence>
<keyword evidence="1" id="KW-0689">Ribosomal protein</keyword>
<accession>A0A0G1D021</accession>
<protein>
    <submittedName>
        <fullName evidence="1">S23 ribosomal protein</fullName>
    </submittedName>
</protein>
<reference evidence="1 2" key="1">
    <citation type="journal article" date="2015" name="Nature">
        <title>rRNA introns, odd ribosomes, and small enigmatic genomes across a large radiation of phyla.</title>
        <authorList>
            <person name="Brown C.T."/>
            <person name="Hug L.A."/>
            <person name="Thomas B.C."/>
            <person name="Sharon I."/>
            <person name="Castelle C.J."/>
            <person name="Singh A."/>
            <person name="Wilkins M.J."/>
            <person name="Williams K.H."/>
            <person name="Banfield J.F."/>
        </authorList>
    </citation>
    <scope>NUCLEOTIDE SEQUENCE [LARGE SCALE GENOMIC DNA]</scope>
</reference>
<dbReference type="NCBIfam" id="TIGR02436">
    <property type="entry name" value="four helix bundle protein"/>
    <property type="match status" value="1"/>
</dbReference>
<dbReference type="EMBL" id="LCEB01000033">
    <property type="protein sequence ID" value="KKS64201.1"/>
    <property type="molecule type" value="Genomic_DNA"/>
</dbReference>
<dbReference type="Gene3D" id="1.20.1440.60">
    <property type="entry name" value="23S rRNA-intervening sequence"/>
    <property type="match status" value="1"/>
</dbReference>
<evidence type="ECO:0000313" key="2">
    <source>
        <dbReference type="Proteomes" id="UP000034135"/>
    </source>
</evidence>
<keyword evidence="1" id="KW-0687">Ribonucleoprotein</keyword>
<dbReference type="Pfam" id="PF05635">
    <property type="entry name" value="23S_rRNA_IVP"/>
    <property type="match status" value="1"/>
</dbReference>
<dbReference type="InterPro" id="IPR012657">
    <property type="entry name" value="23S_rRNA-intervening_sequence"/>
</dbReference>
<evidence type="ECO:0000313" key="1">
    <source>
        <dbReference type="EMBL" id="KKS64201.1"/>
    </source>
</evidence>
<dbReference type="CDD" id="cd16377">
    <property type="entry name" value="23S_rRNA_IVP_like"/>
    <property type="match status" value="1"/>
</dbReference>
<dbReference type="Proteomes" id="UP000034135">
    <property type="component" value="Unassembled WGS sequence"/>
</dbReference>
<comment type="caution">
    <text evidence="1">The sequence shown here is derived from an EMBL/GenBank/DDBJ whole genome shotgun (WGS) entry which is preliminary data.</text>
</comment>
<dbReference type="PANTHER" id="PTHR38471:SF2">
    <property type="entry name" value="FOUR HELIX BUNDLE PROTEIN"/>
    <property type="match status" value="1"/>
</dbReference>
<dbReference type="AlphaFoldDB" id="A0A0G1D021"/>
<organism evidence="1 2">
    <name type="scientific">Candidatus Daviesbacteria bacterium GW2011_GWA1_42_6</name>
    <dbReference type="NCBI Taxonomy" id="1618420"/>
    <lineage>
        <taxon>Bacteria</taxon>
        <taxon>Candidatus Daviesiibacteriota</taxon>
    </lineage>
</organism>
<dbReference type="PANTHER" id="PTHR38471">
    <property type="entry name" value="FOUR HELIX BUNDLE PROTEIN"/>
    <property type="match status" value="1"/>
</dbReference>